<gene>
    <name evidence="1" type="ORF">NCTC10115_00696</name>
</gene>
<evidence type="ECO:0000313" key="1">
    <source>
        <dbReference type="EMBL" id="SYV94376.1"/>
    </source>
</evidence>
<reference evidence="2" key="1">
    <citation type="submission" date="2018-06" db="EMBL/GenBank/DDBJ databases">
        <authorList>
            <consortium name="Pathogen Informatics"/>
        </authorList>
    </citation>
    <scope>NUCLEOTIDE SEQUENCE [LARGE SCALE GENOMIC DNA]</scope>
    <source>
        <strain evidence="2">NCTC10115</strain>
    </source>
</reference>
<protein>
    <submittedName>
        <fullName evidence="1">Uncharacterized protein</fullName>
    </submittedName>
</protein>
<evidence type="ECO:0000313" key="2">
    <source>
        <dbReference type="Proteomes" id="UP000260136"/>
    </source>
</evidence>
<dbReference type="AlphaFoldDB" id="A0A3B0PSJ4"/>
<proteinExistence type="predicted"/>
<dbReference type="Proteomes" id="UP000260136">
    <property type="component" value="Chromosome"/>
</dbReference>
<accession>A0A3B0PSJ4</accession>
<name>A0A3B0PSJ4_MYCGL</name>
<organism evidence="1 2">
    <name type="scientific">Mycoplasmoides gallisepticum</name>
    <name type="common">Mycoplasma gallisepticum</name>
    <dbReference type="NCBI Taxonomy" id="2096"/>
    <lineage>
        <taxon>Bacteria</taxon>
        <taxon>Bacillati</taxon>
        <taxon>Mycoplasmatota</taxon>
        <taxon>Mycoplasmoidales</taxon>
        <taxon>Mycoplasmoidaceae</taxon>
        <taxon>Mycoplasmoides</taxon>
    </lineage>
</organism>
<dbReference type="EMBL" id="LS991952">
    <property type="protein sequence ID" value="SYV94376.1"/>
    <property type="molecule type" value="Genomic_DNA"/>
</dbReference>
<feature type="non-terminal residue" evidence="1">
    <location>
        <position position="33"/>
    </location>
</feature>
<sequence length="33" mass="3967">MDRLDLTNASKLQERINQIDSSHFYSALTYYSW</sequence>